<dbReference type="Pfam" id="PF01323">
    <property type="entry name" value="DSBA"/>
    <property type="match status" value="1"/>
</dbReference>
<dbReference type="PIRSF" id="PIRSF006386">
    <property type="entry name" value="HCCAis_GSTk"/>
    <property type="match status" value="1"/>
</dbReference>
<comment type="catalytic activity">
    <reaction evidence="1">
        <text>2-hydroxychromene-2-carboxylate = (3E)-4-(2-hydroxyphenyl)-2-oxobut-3-enoate</text>
        <dbReference type="Rhea" id="RHEA:27401"/>
        <dbReference type="ChEBI" id="CHEBI:59350"/>
        <dbReference type="ChEBI" id="CHEBI:59353"/>
        <dbReference type="EC" id="5.99.1.4"/>
    </reaction>
</comment>
<protein>
    <recommendedName>
        <fullName evidence="1">2-hydroxychromene-2-carboxylate isomerase</fullName>
        <ecNumber evidence="1">5.99.1.4</ecNumber>
    </recommendedName>
</protein>
<proteinExistence type="inferred from homology"/>
<sequence>MPEPIDFYFDFSSPYGYLASEKIDELAARHGRKVRWRPILLGVVFKHTGAAPLTLVPLKGEYSLRDFARSARFLGVSYTHPARFPLATQHAARAYYWLRDQDGEQAWERARAFAQAVFRALYVSGRDVAALEVVLELAAQQGADHAALSEALAGVALKQRLKGECEAALAAGVCGSPYMIVDGEPFFGVDRLPQMERWLTSGGF</sequence>
<reference evidence="4 5" key="1">
    <citation type="submission" date="2014-02" db="EMBL/GenBank/DDBJ databases">
        <title>Expanding our view of genomic diversity in Candidatus Accumulibacter clades.</title>
        <authorList>
            <person name="Skennerton C.T."/>
            <person name="Barr J.J."/>
            <person name="Slater F.R."/>
            <person name="Bond P.L."/>
            <person name="Tyson G.W."/>
        </authorList>
    </citation>
    <scope>NUCLEOTIDE SEQUENCE [LARGE SCALE GENOMIC DNA]</scope>
    <source>
        <strain evidence="5">BA-92</strain>
    </source>
</reference>
<organism evidence="4 5">
    <name type="scientific">Candidatus Accumulibacter appositus</name>
    <dbReference type="NCBI Taxonomy" id="1454003"/>
    <lineage>
        <taxon>Bacteria</taxon>
        <taxon>Pseudomonadati</taxon>
        <taxon>Pseudomonadota</taxon>
        <taxon>Betaproteobacteria</taxon>
        <taxon>Candidatus Accumulibacter</taxon>
    </lineage>
</organism>
<name>A0A011NZB5_9PROT</name>
<accession>A0A011NZB5</accession>
<keyword evidence="1 4" id="KW-0413">Isomerase</keyword>
<dbReference type="InterPro" id="IPR051924">
    <property type="entry name" value="GST_Kappa/NadH"/>
</dbReference>
<dbReference type="GO" id="GO:1901170">
    <property type="term" value="P:naphthalene catabolic process"/>
    <property type="evidence" value="ECO:0007669"/>
    <property type="project" value="InterPro"/>
</dbReference>
<evidence type="ECO:0000313" key="4">
    <source>
        <dbReference type="EMBL" id="EXI80711.1"/>
    </source>
</evidence>
<gene>
    <name evidence="4" type="primary">nahD</name>
    <name evidence="4" type="ORF">AW10_01618</name>
</gene>
<dbReference type="Gene3D" id="3.40.30.10">
    <property type="entry name" value="Glutaredoxin"/>
    <property type="match status" value="1"/>
</dbReference>
<dbReference type="STRING" id="1454003.AW10_01618"/>
<evidence type="ECO:0000259" key="3">
    <source>
        <dbReference type="Pfam" id="PF01323"/>
    </source>
</evidence>
<dbReference type="GO" id="GO:0004364">
    <property type="term" value="F:glutathione transferase activity"/>
    <property type="evidence" value="ECO:0007669"/>
    <property type="project" value="TreeGrafter"/>
</dbReference>
<comment type="similarity">
    <text evidence="1">Belongs to the GST superfamily. NadH family.</text>
</comment>
<dbReference type="PANTHER" id="PTHR42943">
    <property type="entry name" value="GLUTATHIONE S-TRANSFERASE KAPPA"/>
    <property type="match status" value="1"/>
</dbReference>
<dbReference type="AlphaFoldDB" id="A0A011NZB5"/>
<dbReference type="InterPro" id="IPR014440">
    <property type="entry name" value="HCCAis_GSTk"/>
</dbReference>
<dbReference type="PATRIC" id="fig|1454003.3.peg.1670"/>
<dbReference type="InterPro" id="IPR001853">
    <property type="entry name" value="DSBA-like_thioredoxin_dom"/>
</dbReference>
<dbReference type="InterPro" id="IPR036249">
    <property type="entry name" value="Thioredoxin-like_sf"/>
</dbReference>
<evidence type="ECO:0000256" key="2">
    <source>
        <dbReference type="PIRSR" id="PIRSR006386-1"/>
    </source>
</evidence>
<dbReference type="InterPro" id="IPR044087">
    <property type="entry name" value="NahD-like"/>
</dbReference>
<dbReference type="Proteomes" id="UP000021816">
    <property type="component" value="Unassembled WGS sequence"/>
</dbReference>
<dbReference type="GO" id="GO:0004602">
    <property type="term" value="F:glutathione peroxidase activity"/>
    <property type="evidence" value="ECO:0007669"/>
    <property type="project" value="TreeGrafter"/>
</dbReference>
<dbReference type="GO" id="GO:0006749">
    <property type="term" value="P:glutathione metabolic process"/>
    <property type="evidence" value="ECO:0007669"/>
    <property type="project" value="TreeGrafter"/>
</dbReference>
<dbReference type="PANTHER" id="PTHR42943:SF2">
    <property type="entry name" value="GLUTATHIONE S-TRANSFERASE KAPPA 1"/>
    <property type="match status" value="1"/>
</dbReference>
<comment type="caution">
    <text evidence="4">The sequence shown here is derived from an EMBL/GenBank/DDBJ whole genome shotgun (WGS) entry which is preliminary data.</text>
</comment>
<dbReference type="CDD" id="cd03022">
    <property type="entry name" value="DsbA_HCCA_Iso"/>
    <property type="match status" value="1"/>
</dbReference>
<evidence type="ECO:0000256" key="1">
    <source>
        <dbReference type="PIRNR" id="PIRNR006386"/>
    </source>
</evidence>
<dbReference type="SUPFAM" id="SSF52833">
    <property type="entry name" value="Thioredoxin-like"/>
    <property type="match status" value="1"/>
</dbReference>
<dbReference type="EC" id="5.99.1.4" evidence="1"/>
<evidence type="ECO:0000313" key="5">
    <source>
        <dbReference type="Proteomes" id="UP000021816"/>
    </source>
</evidence>
<dbReference type="GO" id="GO:0018845">
    <property type="term" value="F:2-hydroxychromene-2-carboxylate isomerase activity"/>
    <property type="evidence" value="ECO:0007669"/>
    <property type="project" value="UniProtKB-UniRule"/>
</dbReference>
<feature type="active site" description="Nucleophile" evidence="2">
    <location>
        <position position="13"/>
    </location>
</feature>
<dbReference type="EMBL" id="JEMX01000029">
    <property type="protein sequence ID" value="EXI80711.1"/>
    <property type="molecule type" value="Genomic_DNA"/>
</dbReference>
<feature type="domain" description="DSBA-like thioredoxin" evidence="3">
    <location>
        <begin position="5"/>
        <end position="197"/>
    </location>
</feature>